<keyword evidence="4" id="KW-0539">Nucleus</keyword>
<comment type="subcellular location">
    <subcellularLocation>
        <location evidence="1">Nucleus</location>
    </subcellularLocation>
</comment>
<protein>
    <recommendedName>
        <fullName evidence="5">Velvet domain-containing protein</fullName>
    </recommendedName>
</protein>
<organism evidence="6 7">
    <name type="scientific">Batrachochytrium dendrobatidis (strain JEL423)</name>
    <dbReference type="NCBI Taxonomy" id="403673"/>
    <lineage>
        <taxon>Eukaryota</taxon>
        <taxon>Fungi</taxon>
        <taxon>Fungi incertae sedis</taxon>
        <taxon>Chytridiomycota</taxon>
        <taxon>Chytridiomycota incertae sedis</taxon>
        <taxon>Chytridiomycetes</taxon>
        <taxon>Rhizophydiales</taxon>
        <taxon>Rhizophydiales incertae sedis</taxon>
        <taxon>Batrachochytrium</taxon>
    </lineage>
</organism>
<dbReference type="Gene3D" id="2.60.40.3960">
    <property type="entry name" value="Velvet domain"/>
    <property type="match status" value="1"/>
</dbReference>
<evidence type="ECO:0000256" key="2">
    <source>
        <dbReference type="ARBA" id="ARBA00023015"/>
    </source>
</evidence>
<dbReference type="OrthoDB" id="5599552at2759"/>
<name>A0A177WDW6_BATDL</name>
<evidence type="ECO:0000256" key="4">
    <source>
        <dbReference type="ARBA" id="ARBA00023242"/>
    </source>
</evidence>
<gene>
    <name evidence="6" type="ORF">BDEG_22182</name>
</gene>
<dbReference type="STRING" id="403673.A0A177WDW6"/>
<dbReference type="InterPro" id="IPR038491">
    <property type="entry name" value="Velvet_dom_sf"/>
</dbReference>
<feature type="domain" description="Velvet" evidence="5">
    <location>
        <begin position="8"/>
        <end position="45"/>
    </location>
</feature>
<proteinExistence type="predicted"/>
<keyword evidence="2" id="KW-0805">Transcription regulation</keyword>
<dbReference type="PANTHER" id="PTHR33572:SF3">
    <property type="entry name" value="VELVET COMPLEX SUBUNIT B"/>
    <property type="match status" value="1"/>
</dbReference>
<evidence type="ECO:0000256" key="1">
    <source>
        <dbReference type="ARBA" id="ARBA00004123"/>
    </source>
</evidence>
<reference evidence="6 7" key="2">
    <citation type="submission" date="2016-05" db="EMBL/GenBank/DDBJ databases">
        <title>Lineage-specific infection strategies underlie the spectrum of fungal disease in amphibians.</title>
        <authorList>
            <person name="Cuomo C.A."/>
            <person name="Farrer R.A."/>
            <person name="James T."/>
            <person name="Longcore J."/>
            <person name="Birren B."/>
        </authorList>
    </citation>
    <scope>NUCLEOTIDE SEQUENCE [LARGE SCALE GENOMIC DNA]</scope>
    <source>
        <strain evidence="6 7">JEL423</strain>
    </source>
</reference>
<keyword evidence="3" id="KW-0804">Transcription</keyword>
<dbReference type="InterPro" id="IPR021740">
    <property type="entry name" value="Velvet"/>
</dbReference>
<evidence type="ECO:0000256" key="3">
    <source>
        <dbReference type="ARBA" id="ARBA00023163"/>
    </source>
</evidence>
<dbReference type="AlphaFoldDB" id="A0A177WDW6"/>
<dbReference type="PANTHER" id="PTHR33572">
    <property type="entry name" value="SPORE DEVELOPMENT REGULATOR VOSA"/>
    <property type="match status" value="1"/>
</dbReference>
<evidence type="ECO:0000259" key="5">
    <source>
        <dbReference type="Pfam" id="PF11754"/>
    </source>
</evidence>
<reference evidence="6 7" key="1">
    <citation type="submission" date="2006-10" db="EMBL/GenBank/DDBJ databases">
        <title>The Genome Sequence of Batrachochytrium dendrobatidis JEL423.</title>
        <authorList>
            <consortium name="The Broad Institute Genome Sequencing Platform"/>
            <person name="Birren B."/>
            <person name="Lander E."/>
            <person name="Galagan J."/>
            <person name="Cuomo C."/>
            <person name="Devon K."/>
            <person name="Jaffe D."/>
            <person name="Butler J."/>
            <person name="Alvarez P."/>
            <person name="Gnerre S."/>
            <person name="Grabherr M."/>
            <person name="Kleber M."/>
            <person name="Mauceli E."/>
            <person name="Brockman W."/>
            <person name="Young S."/>
            <person name="LaButti K."/>
            <person name="Sykes S."/>
            <person name="DeCaprio D."/>
            <person name="Crawford M."/>
            <person name="Koehrsen M."/>
            <person name="Engels R."/>
            <person name="Montgomery P."/>
            <person name="Pearson M."/>
            <person name="Howarth C."/>
            <person name="Larson L."/>
            <person name="White J."/>
            <person name="O'Leary S."/>
            <person name="Kodira C."/>
            <person name="Zeng Q."/>
            <person name="Yandava C."/>
            <person name="Alvarado L."/>
            <person name="Longcore J."/>
            <person name="James T."/>
        </authorList>
    </citation>
    <scope>NUCLEOTIDE SEQUENCE [LARGE SCALE GENOMIC DNA]</scope>
    <source>
        <strain evidence="6 7">JEL423</strain>
    </source>
</reference>
<dbReference type="VEuPathDB" id="FungiDB:BDEG_22182"/>
<accession>A0A177WDW6</accession>
<dbReference type="InterPro" id="IPR037525">
    <property type="entry name" value="Velvet_dom"/>
</dbReference>
<evidence type="ECO:0000313" key="6">
    <source>
        <dbReference type="EMBL" id="OAJ38233.1"/>
    </source>
</evidence>
<dbReference type="Pfam" id="PF11754">
    <property type="entry name" value="Velvet"/>
    <property type="match status" value="1"/>
</dbReference>
<dbReference type="GO" id="GO:0005634">
    <property type="term" value="C:nucleus"/>
    <property type="evidence" value="ECO:0007669"/>
    <property type="project" value="UniProtKB-SubCell"/>
</dbReference>
<sequence>MHMEGGKYELVIVLQPERTRSCGFGDILNRRTIDPCVVLQLGLRYPGQDKLVFENSYPP</sequence>
<dbReference type="Proteomes" id="UP000077115">
    <property type="component" value="Unassembled WGS sequence"/>
</dbReference>
<evidence type="ECO:0000313" key="7">
    <source>
        <dbReference type="Proteomes" id="UP000077115"/>
    </source>
</evidence>
<dbReference type="EMBL" id="DS022301">
    <property type="protein sequence ID" value="OAJ38233.1"/>
    <property type="molecule type" value="Genomic_DNA"/>
</dbReference>